<dbReference type="AlphaFoldDB" id="A0A8X7VS07"/>
<gene>
    <name evidence="1" type="ORF">Bca52824_019566</name>
</gene>
<dbReference type="EMBL" id="JAAMPC010000004">
    <property type="protein sequence ID" value="KAG2316444.1"/>
    <property type="molecule type" value="Genomic_DNA"/>
</dbReference>
<dbReference type="Proteomes" id="UP000886595">
    <property type="component" value="Unassembled WGS sequence"/>
</dbReference>
<comment type="caution">
    <text evidence="1">The sequence shown here is derived from an EMBL/GenBank/DDBJ whole genome shotgun (WGS) entry which is preliminary data.</text>
</comment>
<accession>A0A8X7VS07</accession>
<organism evidence="1 2">
    <name type="scientific">Brassica carinata</name>
    <name type="common">Ethiopian mustard</name>
    <name type="synonym">Abyssinian cabbage</name>
    <dbReference type="NCBI Taxonomy" id="52824"/>
    <lineage>
        <taxon>Eukaryota</taxon>
        <taxon>Viridiplantae</taxon>
        <taxon>Streptophyta</taxon>
        <taxon>Embryophyta</taxon>
        <taxon>Tracheophyta</taxon>
        <taxon>Spermatophyta</taxon>
        <taxon>Magnoliopsida</taxon>
        <taxon>eudicotyledons</taxon>
        <taxon>Gunneridae</taxon>
        <taxon>Pentapetalae</taxon>
        <taxon>rosids</taxon>
        <taxon>malvids</taxon>
        <taxon>Brassicales</taxon>
        <taxon>Brassicaceae</taxon>
        <taxon>Brassiceae</taxon>
        <taxon>Brassica</taxon>
    </lineage>
</organism>
<protein>
    <submittedName>
        <fullName evidence="1">Uncharacterized protein</fullName>
    </submittedName>
</protein>
<keyword evidence="2" id="KW-1185">Reference proteome</keyword>
<evidence type="ECO:0000313" key="1">
    <source>
        <dbReference type="EMBL" id="KAG2316444.1"/>
    </source>
</evidence>
<dbReference type="OrthoDB" id="153872at2759"/>
<sequence length="90" mass="9573">MDEVDLAFENSYALSMQQPGGSNAASEDSFMTCRTEPIICFSSQPAHSNISFSGVTGESNAGEIQDCRDVIDAATFKRATTMVPSNITGD</sequence>
<reference evidence="1 2" key="1">
    <citation type="submission" date="2020-02" db="EMBL/GenBank/DDBJ databases">
        <authorList>
            <person name="Ma Q."/>
            <person name="Huang Y."/>
            <person name="Song X."/>
            <person name="Pei D."/>
        </authorList>
    </citation>
    <scope>NUCLEOTIDE SEQUENCE [LARGE SCALE GENOMIC DNA]</scope>
    <source>
        <strain evidence="1">Sxm20200214</strain>
        <tissue evidence="1">Leaf</tissue>
    </source>
</reference>
<name>A0A8X7VS07_BRACI</name>
<evidence type="ECO:0000313" key="2">
    <source>
        <dbReference type="Proteomes" id="UP000886595"/>
    </source>
</evidence>
<proteinExistence type="predicted"/>